<sequence length="122" mass="13779">MLIEHGATMDTRTDDGKTPLSLAAQYHHLQTLNFLLTSSADLNTEDETHGRTPLMWSFYDPEASEEEDEREDYHNLDILKALLSQKDIDVNWKANNGSTALSRAIECELHEAEELLRAHGAV</sequence>
<dbReference type="SUPFAM" id="SSF48403">
    <property type="entry name" value="Ankyrin repeat"/>
    <property type="match status" value="1"/>
</dbReference>
<dbReference type="PANTHER" id="PTHR24189">
    <property type="entry name" value="MYOTROPHIN"/>
    <property type="match status" value="1"/>
</dbReference>
<dbReference type="PANTHER" id="PTHR24189:SF50">
    <property type="entry name" value="ANKYRIN REPEAT AND SOCS BOX PROTEIN 2"/>
    <property type="match status" value="1"/>
</dbReference>
<dbReference type="EMBL" id="HF935550">
    <property type="protein sequence ID" value="CCX31169.1"/>
    <property type="molecule type" value="Genomic_DNA"/>
</dbReference>
<evidence type="ECO:0000256" key="1">
    <source>
        <dbReference type="ARBA" id="ARBA00022737"/>
    </source>
</evidence>
<dbReference type="AlphaFoldDB" id="U4LGD2"/>
<evidence type="ECO:0000256" key="3">
    <source>
        <dbReference type="PROSITE-ProRule" id="PRU00023"/>
    </source>
</evidence>
<dbReference type="InterPro" id="IPR050745">
    <property type="entry name" value="Multifunctional_regulatory"/>
</dbReference>
<dbReference type="Gene3D" id="1.25.40.20">
    <property type="entry name" value="Ankyrin repeat-containing domain"/>
    <property type="match status" value="1"/>
</dbReference>
<organism evidence="4 5">
    <name type="scientific">Pyronema omphalodes (strain CBS 100304)</name>
    <name type="common">Pyronema confluens</name>
    <dbReference type="NCBI Taxonomy" id="1076935"/>
    <lineage>
        <taxon>Eukaryota</taxon>
        <taxon>Fungi</taxon>
        <taxon>Dikarya</taxon>
        <taxon>Ascomycota</taxon>
        <taxon>Pezizomycotina</taxon>
        <taxon>Pezizomycetes</taxon>
        <taxon>Pezizales</taxon>
        <taxon>Pyronemataceae</taxon>
        <taxon>Pyronema</taxon>
    </lineage>
</organism>
<proteinExistence type="predicted"/>
<dbReference type="PROSITE" id="PS50088">
    <property type="entry name" value="ANK_REPEAT"/>
    <property type="match status" value="1"/>
</dbReference>
<name>U4LGD2_PYROM</name>
<dbReference type="InterPro" id="IPR036770">
    <property type="entry name" value="Ankyrin_rpt-contain_sf"/>
</dbReference>
<dbReference type="Proteomes" id="UP000018144">
    <property type="component" value="Unassembled WGS sequence"/>
</dbReference>
<dbReference type="SMART" id="SM00248">
    <property type="entry name" value="ANK"/>
    <property type="match status" value="2"/>
</dbReference>
<dbReference type="InterPro" id="IPR002110">
    <property type="entry name" value="Ankyrin_rpt"/>
</dbReference>
<dbReference type="GO" id="GO:0005737">
    <property type="term" value="C:cytoplasm"/>
    <property type="evidence" value="ECO:0007669"/>
    <property type="project" value="TreeGrafter"/>
</dbReference>
<dbReference type="Pfam" id="PF12796">
    <property type="entry name" value="Ank_2"/>
    <property type="match status" value="1"/>
</dbReference>
<keyword evidence="2 3" id="KW-0040">ANK repeat</keyword>
<dbReference type="GO" id="GO:0005634">
    <property type="term" value="C:nucleus"/>
    <property type="evidence" value="ECO:0007669"/>
    <property type="project" value="TreeGrafter"/>
</dbReference>
<dbReference type="PROSITE" id="PS50297">
    <property type="entry name" value="ANK_REP_REGION"/>
    <property type="match status" value="1"/>
</dbReference>
<reference evidence="4 5" key="1">
    <citation type="journal article" date="2013" name="PLoS Genet.">
        <title>The genome and development-dependent transcriptomes of Pyronema confluens: a window into fungal evolution.</title>
        <authorList>
            <person name="Traeger S."/>
            <person name="Altegoer F."/>
            <person name="Freitag M."/>
            <person name="Gabaldon T."/>
            <person name="Kempken F."/>
            <person name="Kumar A."/>
            <person name="Marcet-Houben M."/>
            <person name="Poggeler S."/>
            <person name="Stajich J.E."/>
            <person name="Nowrousian M."/>
        </authorList>
    </citation>
    <scope>NUCLEOTIDE SEQUENCE [LARGE SCALE GENOMIC DNA]</scope>
    <source>
        <strain evidence="5">CBS 100304</strain>
        <tissue evidence="4">Vegetative mycelium</tissue>
    </source>
</reference>
<dbReference type="GO" id="GO:2000812">
    <property type="term" value="P:regulation of barbed-end actin filament capping"/>
    <property type="evidence" value="ECO:0007669"/>
    <property type="project" value="TreeGrafter"/>
</dbReference>
<dbReference type="STRING" id="1076935.U4LGD2"/>
<keyword evidence="1" id="KW-0677">Repeat</keyword>
<feature type="repeat" description="ANK" evidence="3">
    <location>
        <begin position="15"/>
        <end position="47"/>
    </location>
</feature>
<gene>
    <name evidence="4" type="ORF">PCON_10137</name>
</gene>
<keyword evidence="5" id="KW-1185">Reference proteome</keyword>
<dbReference type="OrthoDB" id="366390at2759"/>
<evidence type="ECO:0000313" key="5">
    <source>
        <dbReference type="Proteomes" id="UP000018144"/>
    </source>
</evidence>
<protein>
    <submittedName>
        <fullName evidence="4">Similar to Ankyrin repeat domain-containing protein 27 acc. no. Q96NW4</fullName>
    </submittedName>
</protein>
<evidence type="ECO:0000313" key="4">
    <source>
        <dbReference type="EMBL" id="CCX31169.1"/>
    </source>
</evidence>
<evidence type="ECO:0000256" key="2">
    <source>
        <dbReference type="ARBA" id="ARBA00023043"/>
    </source>
</evidence>
<accession>U4LGD2</accession>